<dbReference type="EMBL" id="BAAAPM010000003">
    <property type="protein sequence ID" value="GAA1717561.1"/>
    <property type="molecule type" value="Genomic_DNA"/>
</dbReference>
<dbReference type="InterPro" id="IPR031338">
    <property type="entry name" value="KDPG/KHG_AS_2"/>
</dbReference>
<dbReference type="InterPro" id="IPR031337">
    <property type="entry name" value="KDPG/KHG_AS_1"/>
</dbReference>
<comment type="pathway">
    <text evidence="2">Carbohydrate acid metabolism; 2-dehydro-3-deoxy-D-gluconate degradation; D-glyceraldehyde 3-phosphate and pyruvate from 2-dehydro-3-deoxy-D-gluconate: step 2/2.</text>
</comment>
<evidence type="ECO:0000256" key="6">
    <source>
        <dbReference type="ARBA" id="ARBA00023239"/>
    </source>
</evidence>
<dbReference type="InterPro" id="IPR000887">
    <property type="entry name" value="Aldlse_KDPG_KHG"/>
</dbReference>
<dbReference type="Pfam" id="PF01081">
    <property type="entry name" value="Aldolase"/>
    <property type="match status" value="1"/>
</dbReference>
<organism evidence="9 10">
    <name type="scientific">Isoptericola hypogeus</name>
    <dbReference type="NCBI Taxonomy" id="300179"/>
    <lineage>
        <taxon>Bacteria</taxon>
        <taxon>Bacillati</taxon>
        <taxon>Actinomycetota</taxon>
        <taxon>Actinomycetes</taxon>
        <taxon>Micrococcales</taxon>
        <taxon>Promicromonosporaceae</taxon>
        <taxon>Isoptericola</taxon>
    </lineage>
</organism>
<evidence type="ECO:0000256" key="1">
    <source>
        <dbReference type="ARBA" id="ARBA00000654"/>
    </source>
</evidence>
<proteinExistence type="inferred from homology"/>
<dbReference type="PROSITE" id="PS00160">
    <property type="entry name" value="ALDOLASE_KDPG_KHG_2"/>
    <property type="match status" value="1"/>
</dbReference>
<keyword evidence="6" id="KW-0456">Lyase</keyword>
<dbReference type="InterPro" id="IPR013785">
    <property type="entry name" value="Aldolase_TIM"/>
</dbReference>
<evidence type="ECO:0000256" key="4">
    <source>
        <dbReference type="ARBA" id="ARBA00011233"/>
    </source>
</evidence>
<evidence type="ECO:0000256" key="5">
    <source>
        <dbReference type="ARBA" id="ARBA00013063"/>
    </source>
</evidence>
<evidence type="ECO:0000256" key="8">
    <source>
        <dbReference type="ARBA" id="ARBA00023277"/>
    </source>
</evidence>
<dbReference type="Gene3D" id="3.20.20.70">
    <property type="entry name" value="Aldolase class I"/>
    <property type="match status" value="1"/>
</dbReference>
<gene>
    <name evidence="9" type="primary">eda</name>
    <name evidence="9" type="ORF">GCM10009809_11890</name>
</gene>
<comment type="caution">
    <text evidence="9">The sequence shown here is derived from an EMBL/GenBank/DDBJ whole genome shotgun (WGS) entry which is preliminary data.</text>
</comment>
<comment type="subunit">
    <text evidence="4">Homotrimer.</text>
</comment>
<dbReference type="PANTHER" id="PTHR30246">
    <property type="entry name" value="2-KETO-3-DEOXY-6-PHOSPHOGLUCONATE ALDOLASE"/>
    <property type="match status" value="1"/>
</dbReference>
<dbReference type="PROSITE" id="PS00159">
    <property type="entry name" value="ALDOLASE_KDPG_KHG_1"/>
    <property type="match status" value="1"/>
</dbReference>
<dbReference type="PANTHER" id="PTHR30246:SF1">
    <property type="entry name" value="2-DEHYDRO-3-DEOXY-6-PHOSPHOGALACTONATE ALDOLASE-RELATED"/>
    <property type="match status" value="1"/>
</dbReference>
<dbReference type="CDD" id="cd00452">
    <property type="entry name" value="KDPG_aldolase"/>
    <property type="match status" value="1"/>
</dbReference>
<accession>A0ABN2J425</accession>
<evidence type="ECO:0000313" key="9">
    <source>
        <dbReference type="EMBL" id="GAA1717561.1"/>
    </source>
</evidence>
<dbReference type="NCBIfam" id="TIGR01182">
    <property type="entry name" value="eda"/>
    <property type="match status" value="1"/>
</dbReference>
<evidence type="ECO:0000313" key="10">
    <source>
        <dbReference type="Proteomes" id="UP001501138"/>
    </source>
</evidence>
<protein>
    <recommendedName>
        <fullName evidence="5">2-dehydro-3-deoxy-phosphogluconate aldolase</fullName>
        <ecNumber evidence="5">4.1.2.14</ecNumber>
    </recommendedName>
</protein>
<evidence type="ECO:0000256" key="2">
    <source>
        <dbReference type="ARBA" id="ARBA00004736"/>
    </source>
</evidence>
<dbReference type="SUPFAM" id="SSF51569">
    <property type="entry name" value="Aldolase"/>
    <property type="match status" value="1"/>
</dbReference>
<comment type="similarity">
    <text evidence="3">Belongs to the KHG/KDPG aldolase family.</text>
</comment>
<sequence>MSSPDTSTPTAGDVVAALGAHRLVPVVVVDGAEQGARLADALVAGGLPVAEITLRTAGGIDAIRAVASTQPDVVVGAGTVTTVAQVDAVVDAGARYIVSPGLSASVVRRAQEHGVPILPGVATPSEIMAALDLGIDVVKLFPASVVGGPAAIKAFSAPFPGLRFVPTGGVSAANLGDYLGLAPVLAVGGSWMVEKSLVAAGDWAEVTRRTAEAVALAAPATSKEK</sequence>
<keyword evidence="10" id="KW-1185">Reference proteome</keyword>
<reference evidence="9 10" key="1">
    <citation type="journal article" date="2019" name="Int. J. Syst. Evol. Microbiol.">
        <title>The Global Catalogue of Microorganisms (GCM) 10K type strain sequencing project: providing services to taxonomists for standard genome sequencing and annotation.</title>
        <authorList>
            <consortium name="The Broad Institute Genomics Platform"/>
            <consortium name="The Broad Institute Genome Sequencing Center for Infectious Disease"/>
            <person name="Wu L."/>
            <person name="Ma J."/>
        </authorList>
    </citation>
    <scope>NUCLEOTIDE SEQUENCE [LARGE SCALE GENOMIC DNA]</scope>
    <source>
        <strain evidence="9 10">JCM 15589</strain>
    </source>
</reference>
<dbReference type="Proteomes" id="UP001501138">
    <property type="component" value="Unassembled WGS sequence"/>
</dbReference>
<dbReference type="EC" id="4.1.2.14" evidence="5"/>
<evidence type="ECO:0000256" key="3">
    <source>
        <dbReference type="ARBA" id="ARBA00006906"/>
    </source>
</evidence>
<dbReference type="RefSeq" id="WP_344246602.1">
    <property type="nucleotide sequence ID" value="NZ_BAAAPM010000003.1"/>
</dbReference>
<dbReference type="NCBIfam" id="NF004325">
    <property type="entry name" value="PRK05718.1"/>
    <property type="match status" value="1"/>
</dbReference>
<keyword evidence="8" id="KW-0119">Carbohydrate metabolism</keyword>
<evidence type="ECO:0000256" key="7">
    <source>
        <dbReference type="ARBA" id="ARBA00023270"/>
    </source>
</evidence>
<keyword evidence="7" id="KW-0704">Schiff base</keyword>
<comment type="catalytic activity">
    <reaction evidence="1">
        <text>2-dehydro-3-deoxy-6-phospho-D-gluconate = D-glyceraldehyde 3-phosphate + pyruvate</text>
        <dbReference type="Rhea" id="RHEA:17089"/>
        <dbReference type="ChEBI" id="CHEBI:15361"/>
        <dbReference type="ChEBI" id="CHEBI:57569"/>
        <dbReference type="ChEBI" id="CHEBI:59776"/>
        <dbReference type="EC" id="4.1.2.14"/>
    </reaction>
</comment>
<name>A0ABN2J425_9MICO</name>